<protein>
    <submittedName>
        <fullName evidence="2">Uncharacterized protein</fullName>
    </submittedName>
</protein>
<feature type="region of interest" description="Disordered" evidence="1">
    <location>
        <begin position="1"/>
        <end position="41"/>
    </location>
</feature>
<reference evidence="2 3" key="1">
    <citation type="submission" date="2013-11" db="EMBL/GenBank/DDBJ databases">
        <title>Draft genome of the bovine lungworm Dictyocaulus viviparus.</title>
        <authorList>
            <person name="Mitreva M."/>
        </authorList>
    </citation>
    <scope>NUCLEOTIDE SEQUENCE [LARGE SCALE GENOMIC DNA]</scope>
    <source>
        <strain evidence="2 3">HannoverDv2000</strain>
    </source>
</reference>
<evidence type="ECO:0000313" key="2">
    <source>
        <dbReference type="EMBL" id="KJH44453.1"/>
    </source>
</evidence>
<evidence type="ECO:0000256" key="1">
    <source>
        <dbReference type="SAM" id="MobiDB-lite"/>
    </source>
</evidence>
<dbReference type="EMBL" id="KN716472">
    <property type="protein sequence ID" value="KJH44453.1"/>
    <property type="molecule type" value="Genomic_DNA"/>
</dbReference>
<dbReference type="OrthoDB" id="5827542at2759"/>
<organism evidence="2 3">
    <name type="scientific">Dictyocaulus viviparus</name>
    <name type="common">Bovine lungworm</name>
    <dbReference type="NCBI Taxonomy" id="29172"/>
    <lineage>
        <taxon>Eukaryota</taxon>
        <taxon>Metazoa</taxon>
        <taxon>Ecdysozoa</taxon>
        <taxon>Nematoda</taxon>
        <taxon>Chromadorea</taxon>
        <taxon>Rhabditida</taxon>
        <taxon>Rhabditina</taxon>
        <taxon>Rhabditomorpha</taxon>
        <taxon>Strongyloidea</taxon>
        <taxon>Metastrongylidae</taxon>
        <taxon>Dictyocaulus</taxon>
    </lineage>
</organism>
<feature type="compositionally biased region" description="Low complexity" evidence="1">
    <location>
        <begin position="23"/>
        <end position="38"/>
    </location>
</feature>
<proteinExistence type="predicted"/>
<gene>
    <name evidence="2" type="ORF">DICVIV_09517</name>
</gene>
<sequence>MTFTNSMDNPRRRLFTSNGNKDTSFSSSPLPQSQTTQFRQPLGIKNNLDYWQKNTDQRGVTYYWDPFANHYYGMETIYVQRKPTSWRSEAPQRPAPFPLQIPSQTTHVKPRAQMNAIPPVKPIYQNVPNSTTIQKPTETTNTAGVVTNSPPNSQTDFASGLKRADALIWSVQTDPLRELRAQAATISSHGAKRTFARQKPRWGRFMQSFCCCVAAQTGNGKSSTPCHPSLLITQVHKNANTVNSPSDSNDDNLRVIAVSSPTVLTDGVSDI</sequence>
<evidence type="ECO:0000313" key="3">
    <source>
        <dbReference type="Proteomes" id="UP000053766"/>
    </source>
</evidence>
<name>A0A0D8XIM9_DICVI</name>
<accession>A0A0D8XIM9</accession>
<keyword evidence="3" id="KW-1185">Reference proteome</keyword>
<dbReference type="Proteomes" id="UP000053766">
    <property type="component" value="Unassembled WGS sequence"/>
</dbReference>
<dbReference type="AlphaFoldDB" id="A0A0D8XIM9"/>
<reference evidence="3" key="2">
    <citation type="journal article" date="2016" name="Sci. Rep.">
        <title>Dictyocaulus viviparus genome, variome and transcriptome elucidate lungworm biology and support future intervention.</title>
        <authorList>
            <person name="McNulty S.N."/>
            <person name="Strube C."/>
            <person name="Rosa B.A."/>
            <person name="Martin J.C."/>
            <person name="Tyagi R."/>
            <person name="Choi Y.J."/>
            <person name="Wang Q."/>
            <person name="Hallsworth Pepin K."/>
            <person name="Zhang X."/>
            <person name="Ozersky P."/>
            <person name="Wilson R.K."/>
            <person name="Sternberg P.W."/>
            <person name="Gasser R.B."/>
            <person name="Mitreva M."/>
        </authorList>
    </citation>
    <scope>NUCLEOTIDE SEQUENCE [LARGE SCALE GENOMIC DNA]</scope>
    <source>
        <strain evidence="3">HannoverDv2000</strain>
    </source>
</reference>